<sequence length="251" mass="26706">MNNYPFASMRDCFDMSAYFVVGPQDCKGRPVTDVVDDALRGGATFIQLRAKNADAKDITEMARDIAQVIKNSGKSDSVAFVIDDRVDVVWQARDKGIKVDGVHIGQTDMEPQEARALLGEDAIVGLSAETESLVKLINELPSGCIDYIGAGPLHVSTTKPEASVGGNDGSGHTLDEEQINAICAASEFPVVVGGGVHADDTEMLARSKAAGWFVVSAIAGADDPEAATREMVTRWKAVRGDAKHGYAPRVK</sequence>
<dbReference type="GO" id="GO:0009228">
    <property type="term" value="P:thiamine biosynthetic process"/>
    <property type="evidence" value="ECO:0007669"/>
    <property type="project" value="UniProtKB-KW"/>
</dbReference>
<dbReference type="AlphaFoldDB" id="A0A1X2ZR21"/>
<feature type="binding site" evidence="10">
    <location>
        <position position="83"/>
    </location>
    <ligand>
        <name>4-amino-2-methyl-5-(diphosphooxymethyl)pyrimidine</name>
        <dbReference type="ChEBI" id="CHEBI:57841"/>
    </ligand>
</feature>
<evidence type="ECO:0000256" key="7">
    <source>
        <dbReference type="ARBA" id="ARBA00047334"/>
    </source>
</evidence>
<evidence type="ECO:0000256" key="6">
    <source>
        <dbReference type="ARBA" id="ARBA00022977"/>
    </source>
</evidence>
<dbReference type="InterPro" id="IPR013785">
    <property type="entry name" value="Aldolase_TIM"/>
</dbReference>
<evidence type="ECO:0000259" key="11">
    <source>
        <dbReference type="Pfam" id="PF02581"/>
    </source>
</evidence>
<comment type="catalytic activity">
    <reaction evidence="8 10">
        <text>2-(2-carboxy-4-methylthiazol-5-yl)ethyl phosphate + 4-amino-2-methyl-5-(diphosphooxymethyl)pyrimidine + 2 H(+) = thiamine phosphate + CO2 + diphosphate</text>
        <dbReference type="Rhea" id="RHEA:47848"/>
        <dbReference type="ChEBI" id="CHEBI:15378"/>
        <dbReference type="ChEBI" id="CHEBI:16526"/>
        <dbReference type="ChEBI" id="CHEBI:33019"/>
        <dbReference type="ChEBI" id="CHEBI:37575"/>
        <dbReference type="ChEBI" id="CHEBI:57841"/>
        <dbReference type="ChEBI" id="CHEBI:62890"/>
        <dbReference type="EC" id="2.5.1.3"/>
    </reaction>
</comment>
<evidence type="ECO:0000256" key="10">
    <source>
        <dbReference type="HAMAP-Rule" id="MF_00097"/>
    </source>
</evidence>
<evidence type="ECO:0000256" key="2">
    <source>
        <dbReference type="ARBA" id="ARBA00005165"/>
    </source>
</evidence>
<dbReference type="InterPro" id="IPR034291">
    <property type="entry name" value="TMP_synthase"/>
</dbReference>
<evidence type="ECO:0000313" key="13">
    <source>
        <dbReference type="Proteomes" id="UP000193905"/>
    </source>
</evidence>
<keyword evidence="4 10" id="KW-0479">Metal-binding</keyword>
<name>A0A1X2ZR21_BIFAD</name>
<comment type="catalytic activity">
    <reaction evidence="9 10">
        <text>2-[(2R,5Z)-2-carboxy-4-methylthiazol-5(2H)-ylidene]ethyl phosphate + 4-amino-2-methyl-5-(diphosphooxymethyl)pyrimidine + 2 H(+) = thiamine phosphate + CO2 + diphosphate</text>
        <dbReference type="Rhea" id="RHEA:47844"/>
        <dbReference type="ChEBI" id="CHEBI:15378"/>
        <dbReference type="ChEBI" id="CHEBI:16526"/>
        <dbReference type="ChEBI" id="CHEBI:33019"/>
        <dbReference type="ChEBI" id="CHEBI:37575"/>
        <dbReference type="ChEBI" id="CHEBI:57841"/>
        <dbReference type="ChEBI" id="CHEBI:62899"/>
        <dbReference type="EC" id="2.5.1.3"/>
    </reaction>
</comment>
<dbReference type="UniPathway" id="UPA00060">
    <property type="reaction ID" value="UER00141"/>
</dbReference>
<comment type="cofactor">
    <cofactor evidence="10">
        <name>Mg(2+)</name>
        <dbReference type="ChEBI" id="CHEBI:18420"/>
    </cofactor>
    <text evidence="10">Binds 1 Mg(2+) ion per subunit.</text>
</comment>
<evidence type="ECO:0000256" key="5">
    <source>
        <dbReference type="ARBA" id="ARBA00022842"/>
    </source>
</evidence>
<feature type="binding site" evidence="10">
    <location>
        <begin position="215"/>
        <end position="216"/>
    </location>
    <ligand>
        <name>2-[(2R,5Z)-2-carboxy-4-methylthiazol-5(2H)-ylidene]ethyl phosphate</name>
        <dbReference type="ChEBI" id="CHEBI:62899"/>
    </ligand>
</feature>
<feature type="binding site" evidence="10">
    <location>
        <position position="127"/>
    </location>
    <ligand>
        <name>4-amino-2-methyl-5-(diphosphooxymethyl)pyrimidine</name>
        <dbReference type="ChEBI" id="CHEBI:57841"/>
    </ligand>
</feature>
<comment type="function">
    <text evidence="1 10">Condenses 4-methyl-5-(beta-hydroxyethyl)thiazole monophosphate (THZ-P) and 2-methyl-4-amino-5-hydroxymethyl pyrimidine pyrophosphate (HMP-PP) to form thiamine monophosphate (TMP).</text>
</comment>
<dbReference type="EMBL" id="LNKH01000007">
    <property type="protein sequence ID" value="OSG96824.1"/>
    <property type="molecule type" value="Genomic_DNA"/>
</dbReference>
<gene>
    <name evidence="10" type="primary">thiE</name>
    <name evidence="12" type="ORF">AL0462_1319</name>
</gene>
<dbReference type="EC" id="2.5.1.3" evidence="10"/>
<dbReference type="Pfam" id="PF02581">
    <property type="entry name" value="TMP-TENI"/>
    <property type="match status" value="1"/>
</dbReference>
<evidence type="ECO:0000256" key="9">
    <source>
        <dbReference type="ARBA" id="ARBA00047883"/>
    </source>
</evidence>
<dbReference type="SUPFAM" id="SSF51391">
    <property type="entry name" value="Thiamin phosphate synthase"/>
    <property type="match status" value="1"/>
</dbReference>
<evidence type="ECO:0000256" key="8">
    <source>
        <dbReference type="ARBA" id="ARBA00047851"/>
    </source>
</evidence>
<protein>
    <recommendedName>
        <fullName evidence="10">Thiamine-phosphate synthase</fullName>
        <shortName evidence="10">TP synthase</shortName>
        <shortName evidence="10">TPS</shortName>
        <ecNumber evidence="10">2.5.1.3</ecNumber>
    </recommendedName>
    <alternativeName>
        <fullName evidence="10">Thiamine-phosphate pyrophosphorylase</fullName>
        <shortName evidence="10">TMP pyrophosphorylase</shortName>
        <shortName evidence="10">TMP-PPase</shortName>
    </alternativeName>
</protein>
<dbReference type="PANTHER" id="PTHR20857:SF23">
    <property type="entry name" value="THIAMINE BIOSYNTHETIC BIFUNCTIONAL ENZYME"/>
    <property type="match status" value="1"/>
</dbReference>
<comment type="similarity">
    <text evidence="10">Belongs to the thiamine-phosphate synthase family.</text>
</comment>
<reference evidence="12 13" key="1">
    <citation type="journal article" date="2016" name="Sci. Rep.">
        <title>Evaluation of genetic diversity among strains of the human gut commensal Bifidobacterium adolescentis.</title>
        <authorList>
            <person name="Duranti S."/>
            <person name="Milani C."/>
            <person name="Lugli G.A."/>
            <person name="Mancabelli L."/>
            <person name="Turroni F."/>
            <person name="Ferrario C."/>
            <person name="Mangifesta M."/>
            <person name="Viappiani A."/>
            <person name="Sanchez B."/>
            <person name="Margolles A."/>
            <person name="van Sinderen D."/>
            <person name="Ventura M."/>
        </authorList>
    </citation>
    <scope>NUCLEOTIDE SEQUENCE [LARGE SCALE GENOMIC DNA]</scope>
    <source>
        <strain evidence="12 13">AL46-2</strain>
    </source>
</reference>
<evidence type="ECO:0000256" key="3">
    <source>
        <dbReference type="ARBA" id="ARBA00022679"/>
    </source>
</evidence>
<keyword evidence="5 10" id="KW-0460">Magnesium</keyword>
<comment type="catalytic activity">
    <reaction evidence="7 10">
        <text>4-methyl-5-(2-phosphooxyethyl)-thiazole + 4-amino-2-methyl-5-(diphosphooxymethyl)pyrimidine + H(+) = thiamine phosphate + diphosphate</text>
        <dbReference type="Rhea" id="RHEA:22328"/>
        <dbReference type="ChEBI" id="CHEBI:15378"/>
        <dbReference type="ChEBI" id="CHEBI:33019"/>
        <dbReference type="ChEBI" id="CHEBI:37575"/>
        <dbReference type="ChEBI" id="CHEBI:57841"/>
        <dbReference type="ChEBI" id="CHEBI:58296"/>
        <dbReference type="EC" id="2.5.1.3"/>
    </reaction>
</comment>
<dbReference type="PANTHER" id="PTHR20857">
    <property type="entry name" value="THIAMINE-PHOSPHATE PYROPHOSPHORYLASE"/>
    <property type="match status" value="1"/>
</dbReference>
<dbReference type="Proteomes" id="UP000193905">
    <property type="component" value="Unassembled WGS sequence"/>
</dbReference>
<dbReference type="Gene3D" id="3.20.20.70">
    <property type="entry name" value="Aldolase class I"/>
    <property type="match status" value="1"/>
</dbReference>
<dbReference type="CDD" id="cd00564">
    <property type="entry name" value="TMP_TenI"/>
    <property type="match status" value="1"/>
</dbReference>
<organism evidence="12 13">
    <name type="scientific">Bifidobacterium adolescentis</name>
    <dbReference type="NCBI Taxonomy" id="1680"/>
    <lineage>
        <taxon>Bacteria</taxon>
        <taxon>Bacillati</taxon>
        <taxon>Actinomycetota</taxon>
        <taxon>Actinomycetes</taxon>
        <taxon>Bifidobacteriales</taxon>
        <taxon>Bifidobacteriaceae</taxon>
        <taxon>Bifidobacterium</taxon>
    </lineage>
</organism>
<keyword evidence="3 10" id="KW-0808">Transferase</keyword>
<dbReference type="GO" id="GO:0004789">
    <property type="term" value="F:thiamine-phosphate diphosphorylase activity"/>
    <property type="evidence" value="ECO:0007669"/>
    <property type="project" value="UniProtKB-UniRule"/>
</dbReference>
<evidence type="ECO:0000256" key="4">
    <source>
        <dbReference type="ARBA" id="ARBA00022723"/>
    </source>
</evidence>
<evidence type="ECO:0000313" key="12">
    <source>
        <dbReference type="EMBL" id="OSG96824.1"/>
    </source>
</evidence>
<evidence type="ECO:0000256" key="1">
    <source>
        <dbReference type="ARBA" id="ARBA00003814"/>
    </source>
</evidence>
<feature type="binding site" evidence="10">
    <location>
        <position position="84"/>
    </location>
    <ligand>
        <name>Mg(2+)</name>
        <dbReference type="ChEBI" id="CHEBI:18420"/>
    </ligand>
</feature>
<comment type="pathway">
    <text evidence="2 10">Cofactor biosynthesis; thiamine diphosphate biosynthesis; thiamine phosphate from 4-amino-2-methyl-5-diphosphomethylpyrimidine and 4-methyl-5-(2-phosphoethyl)-thiazole: step 1/1.</text>
</comment>
<dbReference type="InterPro" id="IPR036206">
    <property type="entry name" value="ThiamineP_synth_sf"/>
</dbReference>
<feature type="binding site" evidence="10">
    <location>
        <position position="195"/>
    </location>
    <ligand>
        <name>2-[(2R,5Z)-2-carboxy-4-methylthiazol-5(2H)-ylidene]ethyl phosphate</name>
        <dbReference type="ChEBI" id="CHEBI:62899"/>
    </ligand>
</feature>
<feature type="binding site" evidence="10">
    <location>
        <position position="159"/>
    </location>
    <ligand>
        <name>4-amino-2-methyl-5-(diphosphooxymethyl)pyrimidine</name>
        <dbReference type="ChEBI" id="CHEBI:57841"/>
    </ligand>
</feature>
<feature type="binding site" evidence="10">
    <location>
        <begin position="47"/>
        <end position="51"/>
    </location>
    <ligand>
        <name>4-amino-2-methyl-5-(diphosphooxymethyl)pyrimidine</name>
        <dbReference type="ChEBI" id="CHEBI:57841"/>
    </ligand>
</feature>
<feature type="binding site" evidence="10">
    <location>
        <begin position="156"/>
        <end position="158"/>
    </location>
    <ligand>
        <name>2-[(2R,5Z)-2-carboxy-4-methylthiazol-5(2H)-ylidene]ethyl phosphate</name>
        <dbReference type="ChEBI" id="CHEBI:62899"/>
    </ligand>
</feature>
<proteinExistence type="inferred from homology"/>
<dbReference type="GO" id="GO:0009229">
    <property type="term" value="P:thiamine diphosphate biosynthetic process"/>
    <property type="evidence" value="ECO:0007669"/>
    <property type="project" value="UniProtKB-UniRule"/>
</dbReference>
<accession>A0A1X2ZR21</accession>
<feature type="binding site" evidence="10">
    <location>
        <position position="108"/>
    </location>
    <ligand>
        <name>Mg(2+)</name>
        <dbReference type="ChEBI" id="CHEBI:18420"/>
    </ligand>
</feature>
<dbReference type="InterPro" id="IPR022998">
    <property type="entry name" value="ThiamineP_synth_TenI"/>
</dbReference>
<dbReference type="GO" id="GO:0005737">
    <property type="term" value="C:cytoplasm"/>
    <property type="evidence" value="ECO:0007669"/>
    <property type="project" value="TreeGrafter"/>
</dbReference>
<dbReference type="HAMAP" id="MF_00097">
    <property type="entry name" value="TMP_synthase"/>
    <property type="match status" value="1"/>
</dbReference>
<keyword evidence="6 10" id="KW-0784">Thiamine biosynthesis</keyword>
<dbReference type="GO" id="GO:0000287">
    <property type="term" value="F:magnesium ion binding"/>
    <property type="evidence" value="ECO:0007669"/>
    <property type="project" value="UniProtKB-UniRule"/>
</dbReference>
<comment type="caution">
    <text evidence="12">The sequence shown here is derived from an EMBL/GenBank/DDBJ whole genome shotgun (WGS) entry which is preliminary data.</text>
</comment>
<feature type="domain" description="Thiamine phosphate synthase/TenI" evidence="11">
    <location>
        <begin position="18"/>
        <end position="218"/>
    </location>
</feature>